<evidence type="ECO:0000313" key="3">
    <source>
        <dbReference type="Proteomes" id="UP000000759"/>
    </source>
</evidence>
<gene>
    <name evidence="2" type="ORF">PHATRDRAFT_48105</name>
</gene>
<proteinExistence type="predicted"/>
<organism evidence="2 3">
    <name type="scientific">Phaeodactylum tricornutum (strain CCAP 1055/1)</name>
    <dbReference type="NCBI Taxonomy" id="556484"/>
    <lineage>
        <taxon>Eukaryota</taxon>
        <taxon>Sar</taxon>
        <taxon>Stramenopiles</taxon>
        <taxon>Ochrophyta</taxon>
        <taxon>Bacillariophyta</taxon>
        <taxon>Bacillariophyceae</taxon>
        <taxon>Bacillariophycidae</taxon>
        <taxon>Naviculales</taxon>
        <taxon>Phaeodactylaceae</taxon>
        <taxon>Phaeodactylum</taxon>
    </lineage>
</organism>
<dbReference type="HOGENOM" id="CLU_295194_0_0_1"/>
<dbReference type="AlphaFoldDB" id="B7G604"/>
<accession>B7G604</accession>
<dbReference type="eggNOG" id="ENOG502SYJY">
    <property type="taxonomic scope" value="Eukaryota"/>
</dbReference>
<protein>
    <submittedName>
        <fullName evidence="2">Uncharacterized protein</fullName>
    </submittedName>
</protein>
<feature type="region of interest" description="Disordered" evidence="1">
    <location>
        <begin position="108"/>
        <end position="205"/>
    </location>
</feature>
<keyword evidence="3" id="KW-1185">Reference proteome</keyword>
<reference evidence="2 3" key="1">
    <citation type="journal article" date="2008" name="Nature">
        <title>The Phaeodactylum genome reveals the evolutionary history of diatom genomes.</title>
        <authorList>
            <person name="Bowler C."/>
            <person name="Allen A.E."/>
            <person name="Badger J.H."/>
            <person name="Grimwood J."/>
            <person name="Jabbari K."/>
            <person name="Kuo A."/>
            <person name="Maheswari U."/>
            <person name="Martens C."/>
            <person name="Maumus F."/>
            <person name="Otillar R.P."/>
            <person name="Rayko E."/>
            <person name="Salamov A."/>
            <person name="Vandepoele K."/>
            <person name="Beszteri B."/>
            <person name="Gruber A."/>
            <person name="Heijde M."/>
            <person name="Katinka M."/>
            <person name="Mock T."/>
            <person name="Valentin K."/>
            <person name="Verret F."/>
            <person name="Berges J.A."/>
            <person name="Brownlee C."/>
            <person name="Cadoret J.P."/>
            <person name="Chiovitti A."/>
            <person name="Choi C.J."/>
            <person name="Coesel S."/>
            <person name="De Martino A."/>
            <person name="Detter J.C."/>
            <person name="Durkin C."/>
            <person name="Falciatore A."/>
            <person name="Fournet J."/>
            <person name="Haruta M."/>
            <person name="Huysman M.J."/>
            <person name="Jenkins B.D."/>
            <person name="Jiroutova K."/>
            <person name="Jorgensen R.E."/>
            <person name="Joubert Y."/>
            <person name="Kaplan A."/>
            <person name="Kroger N."/>
            <person name="Kroth P.G."/>
            <person name="La Roche J."/>
            <person name="Lindquist E."/>
            <person name="Lommer M."/>
            <person name="Martin-Jezequel V."/>
            <person name="Lopez P.J."/>
            <person name="Lucas S."/>
            <person name="Mangogna M."/>
            <person name="McGinnis K."/>
            <person name="Medlin L.K."/>
            <person name="Montsant A."/>
            <person name="Oudot-Le Secq M.P."/>
            <person name="Napoli C."/>
            <person name="Obornik M."/>
            <person name="Parker M.S."/>
            <person name="Petit J.L."/>
            <person name="Porcel B.M."/>
            <person name="Poulsen N."/>
            <person name="Robison M."/>
            <person name="Rychlewski L."/>
            <person name="Rynearson T.A."/>
            <person name="Schmutz J."/>
            <person name="Shapiro H."/>
            <person name="Siaut M."/>
            <person name="Stanley M."/>
            <person name="Sussman M.R."/>
            <person name="Taylor A.R."/>
            <person name="Vardi A."/>
            <person name="von Dassow P."/>
            <person name="Vyverman W."/>
            <person name="Willis A."/>
            <person name="Wyrwicz L.S."/>
            <person name="Rokhsar D.S."/>
            <person name="Weissenbach J."/>
            <person name="Armbrust E.V."/>
            <person name="Green B.R."/>
            <person name="Van de Peer Y."/>
            <person name="Grigoriev I.V."/>
        </authorList>
    </citation>
    <scope>NUCLEOTIDE SEQUENCE [LARGE SCALE GENOMIC DNA]</scope>
    <source>
        <strain evidence="2 3">CCAP 1055/1</strain>
    </source>
</reference>
<dbReference type="InParanoid" id="B7G604"/>
<dbReference type="RefSeq" id="XP_002182639.1">
    <property type="nucleotide sequence ID" value="XM_002182603.1"/>
</dbReference>
<feature type="compositionally biased region" description="Polar residues" evidence="1">
    <location>
        <begin position="177"/>
        <end position="205"/>
    </location>
</feature>
<dbReference type="OrthoDB" id="47805at2759"/>
<name>B7G604_PHATC</name>
<dbReference type="Proteomes" id="UP000000759">
    <property type="component" value="Chromosome 16"/>
</dbReference>
<reference evidence="3" key="2">
    <citation type="submission" date="2008-08" db="EMBL/GenBank/DDBJ databases">
        <authorList>
            <consortium name="Diatom Consortium"/>
            <person name="Grigoriev I."/>
            <person name="Grimwood J."/>
            <person name="Kuo A."/>
            <person name="Otillar R.P."/>
            <person name="Salamov A."/>
            <person name="Detter J.C."/>
            <person name="Lindquist E."/>
            <person name="Shapiro H."/>
            <person name="Lucas S."/>
            <person name="Glavina del Rio T."/>
            <person name="Pitluck S."/>
            <person name="Rokhsar D."/>
            <person name="Bowler C."/>
        </authorList>
    </citation>
    <scope>GENOME REANNOTATION</scope>
    <source>
        <strain evidence="3">CCAP 1055/1</strain>
    </source>
</reference>
<dbReference type="PaxDb" id="2850-Phatr48105"/>
<feature type="region of interest" description="Disordered" evidence="1">
    <location>
        <begin position="1"/>
        <end position="20"/>
    </location>
</feature>
<feature type="compositionally biased region" description="Basic and acidic residues" evidence="1">
    <location>
        <begin position="118"/>
        <end position="130"/>
    </location>
</feature>
<evidence type="ECO:0000256" key="1">
    <source>
        <dbReference type="SAM" id="MobiDB-lite"/>
    </source>
</evidence>
<dbReference type="KEGG" id="pti:PHATRDRAFT_48105"/>
<feature type="compositionally biased region" description="Low complexity" evidence="1">
    <location>
        <begin position="108"/>
        <end position="117"/>
    </location>
</feature>
<dbReference type="GeneID" id="7203467"/>
<evidence type="ECO:0000313" key="2">
    <source>
        <dbReference type="EMBL" id="EEC45926.1"/>
    </source>
</evidence>
<sequence>MTFRDRSRLSGSGNRNREASSLVPNNIMSCHILSPWTDWVEQCQVDLLGSCDDNCASRHVLGESWQRNGGLADGQRGLDLRRADYAIWHDDVLEALLQEQQMQLNSASSFSSSTLDSSFEKEQQQEEKNDVSAPVTGALKSGVRKRPLRRRNTSPMRNTAPSKPAQVTPLRAKSHFNLPNEQKYFSSRNSPVTVTGSTRSNVNNNKSASVTSTLLARDPGLFLHPLVQLQKDKGKGEPIGTAVCANGVSEVLQKLRSKMKVITELAIDAKKGSATMKRKQARVSMQDAKFIETRSVLELRMGFLSIQYGVLLRWDVVETGQVVMVVLRKMCYDHFYPSKSLRPTQARLIQHRLDDEKAIYHEGDAISPRTDGTEVTLLEPPYAVPRPEIFEPAQLAARIVSAKGLSPKSSWTVQLSHESVEVWLPLSCDKTTGSYVVKSSASPASFSQSLAPEYDLQGSIMEIVLWESPKRRPGLKRAVAKLPIPLHVLGITPVRMSLPLHALHRNSSNVDVGSLELELAWKSPHQAWLDMELRARRRLERQPSSPGKPVQIVMEEEPPESKWDWICYLC</sequence>
<dbReference type="EMBL" id="CM000618">
    <property type="protein sequence ID" value="EEC45926.1"/>
    <property type="molecule type" value="Genomic_DNA"/>
</dbReference>
<feature type="compositionally biased region" description="Basic residues" evidence="1">
    <location>
        <begin position="142"/>
        <end position="152"/>
    </location>
</feature>